<name>A0A8S5NBT1_9CAUD</name>
<proteinExistence type="predicted"/>
<sequence>MIAFRQKGDFSKLTRYLERAKEVVKAGDLDKYGRAGVTALASATPVDSGMTAESWYYKVSNSKGSATISFHNSNIQKGVPIAIILQYGHGTRNGGWVEGRDYINPAIRPIFEKIANDAWEEVTKL</sequence>
<accession>A0A8S5NBT1</accession>
<organism evidence="1">
    <name type="scientific">Siphoviridae sp. ct6tD39</name>
    <dbReference type="NCBI Taxonomy" id="2826301"/>
    <lineage>
        <taxon>Viruses</taxon>
        <taxon>Duplodnaviria</taxon>
        <taxon>Heunggongvirae</taxon>
        <taxon>Uroviricota</taxon>
        <taxon>Caudoviricetes</taxon>
    </lineage>
</organism>
<reference evidence="1" key="1">
    <citation type="journal article" date="2021" name="Proc. Natl. Acad. Sci. U.S.A.">
        <title>A Catalog of Tens of Thousands of Viruses from Human Metagenomes Reveals Hidden Associations with Chronic Diseases.</title>
        <authorList>
            <person name="Tisza M.J."/>
            <person name="Buck C.B."/>
        </authorList>
    </citation>
    <scope>NUCLEOTIDE SEQUENCE</scope>
    <source>
        <strain evidence="1">Ct6tD39</strain>
    </source>
</reference>
<protein>
    <submittedName>
        <fullName evidence="1">Type I neck protein</fullName>
    </submittedName>
</protein>
<evidence type="ECO:0000313" key="1">
    <source>
        <dbReference type="EMBL" id="DAD91696.1"/>
    </source>
</evidence>
<dbReference type="EMBL" id="BK015119">
    <property type="protein sequence ID" value="DAD91696.1"/>
    <property type="molecule type" value="Genomic_DNA"/>
</dbReference>